<reference evidence="1" key="2">
    <citation type="submission" date="2020-05" db="UniProtKB">
        <authorList>
            <consortium name="EnsemblMetazoa"/>
        </authorList>
    </citation>
    <scope>IDENTIFICATION</scope>
    <source>
        <strain evidence="1">IAEA</strain>
    </source>
</reference>
<organism evidence="1 2">
    <name type="scientific">Glossina pallidipes</name>
    <name type="common">Tsetse fly</name>
    <dbReference type="NCBI Taxonomy" id="7398"/>
    <lineage>
        <taxon>Eukaryota</taxon>
        <taxon>Metazoa</taxon>
        <taxon>Ecdysozoa</taxon>
        <taxon>Arthropoda</taxon>
        <taxon>Hexapoda</taxon>
        <taxon>Insecta</taxon>
        <taxon>Pterygota</taxon>
        <taxon>Neoptera</taxon>
        <taxon>Endopterygota</taxon>
        <taxon>Diptera</taxon>
        <taxon>Brachycera</taxon>
        <taxon>Muscomorpha</taxon>
        <taxon>Hippoboscoidea</taxon>
        <taxon>Glossinidae</taxon>
        <taxon>Glossina</taxon>
    </lineage>
</organism>
<sequence length="104" mass="11796">MNFLSLLAKEQRDVSKKPILVLPSHTAAPVKYGNSSTPQILFDRTLNGTERTAYGESKILLFRELVKLANGKAIELQDDNWNFDIFKKNLHTASKSQNFTTEKN</sequence>
<dbReference type="AlphaFoldDB" id="A0A1B0AJC7"/>
<name>A0A1B0AJC7_GLOPL</name>
<dbReference type="VEuPathDB" id="VectorBase:GPAI047676"/>
<keyword evidence="2" id="KW-1185">Reference proteome</keyword>
<dbReference type="EnsemblMetazoa" id="GPAI047676-RA">
    <property type="protein sequence ID" value="GPAI047676-PA"/>
    <property type="gene ID" value="GPAI047676"/>
</dbReference>
<protein>
    <submittedName>
        <fullName evidence="1">Uncharacterized protein</fullName>
    </submittedName>
</protein>
<accession>A0A1B0AJC7</accession>
<proteinExistence type="predicted"/>
<evidence type="ECO:0000313" key="1">
    <source>
        <dbReference type="EnsemblMetazoa" id="GPAI047676-PA"/>
    </source>
</evidence>
<evidence type="ECO:0000313" key="2">
    <source>
        <dbReference type="Proteomes" id="UP000092445"/>
    </source>
</evidence>
<dbReference type="Proteomes" id="UP000092445">
    <property type="component" value="Unassembled WGS sequence"/>
</dbReference>
<reference evidence="2" key="1">
    <citation type="submission" date="2014-03" db="EMBL/GenBank/DDBJ databases">
        <authorList>
            <person name="Aksoy S."/>
            <person name="Warren W."/>
            <person name="Wilson R.K."/>
        </authorList>
    </citation>
    <scope>NUCLEOTIDE SEQUENCE [LARGE SCALE GENOMIC DNA]</scope>
    <source>
        <strain evidence="2">IAEA</strain>
    </source>
</reference>